<dbReference type="InterPro" id="IPR003661">
    <property type="entry name" value="HisK_dim/P_dom"/>
</dbReference>
<dbReference type="SMART" id="SM00091">
    <property type="entry name" value="PAS"/>
    <property type="match status" value="1"/>
</dbReference>
<dbReference type="SUPFAM" id="SSF55874">
    <property type="entry name" value="ATPase domain of HSP90 chaperone/DNA topoisomerase II/histidine kinase"/>
    <property type="match status" value="1"/>
</dbReference>
<dbReference type="PROSITE" id="PS50109">
    <property type="entry name" value="HIS_KIN"/>
    <property type="match status" value="1"/>
</dbReference>
<feature type="compositionally biased region" description="Basic and acidic residues" evidence="6">
    <location>
        <begin position="15"/>
        <end position="28"/>
    </location>
</feature>
<dbReference type="PANTHER" id="PTHR43047">
    <property type="entry name" value="TWO-COMPONENT HISTIDINE PROTEIN KINASE"/>
    <property type="match status" value="1"/>
</dbReference>
<dbReference type="Pfam" id="PF00512">
    <property type="entry name" value="HisKA"/>
    <property type="match status" value="1"/>
</dbReference>
<keyword evidence="10" id="KW-1185">Reference proteome</keyword>
<dbReference type="NCBIfam" id="TIGR00229">
    <property type="entry name" value="sensory_box"/>
    <property type="match status" value="1"/>
</dbReference>
<dbReference type="SUPFAM" id="SSF47384">
    <property type="entry name" value="Homodimeric domain of signal transducing histidine kinase"/>
    <property type="match status" value="1"/>
</dbReference>
<evidence type="ECO:0000259" key="8">
    <source>
        <dbReference type="PROSITE" id="PS50112"/>
    </source>
</evidence>
<evidence type="ECO:0000256" key="4">
    <source>
        <dbReference type="ARBA" id="ARBA00022679"/>
    </source>
</evidence>
<evidence type="ECO:0000256" key="2">
    <source>
        <dbReference type="ARBA" id="ARBA00012438"/>
    </source>
</evidence>
<feature type="region of interest" description="Disordered" evidence="6">
    <location>
        <begin position="1"/>
        <end position="95"/>
    </location>
</feature>
<dbReference type="SUPFAM" id="SSF55785">
    <property type="entry name" value="PYP-like sensor domain (PAS domain)"/>
    <property type="match status" value="1"/>
</dbReference>
<evidence type="ECO:0000256" key="5">
    <source>
        <dbReference type="ARBA" id="ARBA00022777"/>
    </source>
</evidence>
<dbReference type="InterPro" id="IPR005467">
    <property type="entry name" value="His_kinase_dom"/>
</dbReference>
<dbReference type="InterPro" id="IPR035965">
    <property type="entry name" value="PAS-like_dom_sf"/>
</dbReference>
<evidence type="ECO:0000259" key="7">
    <source>
        <dbReference type="PROSITE" id="PS50109"/>
    </source>
</evidence>
<keyword evidence="4" id="KW-0808">Transferase</keyword>
<dbReference type="KEGG" id="daf:Desaf_1834"/>
<evidence type="ECO:0000313" key="10">
    <source>
        <dbReference type="Proteomes" id="UP000007844"/>
    </source>
</evidence>
<evidence type="ECO:0000256" key="3">
    <source>
        <dbReference type="ARBA" id="ARBA00022553"/>
    </source>
</evidence>
<dbReference type="GO" id="GO:0000155">
    <property type="term" value="F:phosphorelay sensor kinase activity"/>
    <property type="evidence" value="ECO:0007669"/>
    <property type="project" value="InterPro"/>
</dbReference>
<dbReference type="InterPro" id="IPR003594">
    <property type="entry name" value="HATPase_dom"/>
</dbReference>
<dbReference type="InterPro" id="IPR036097">
    <property type="entry name" value="HisK_dim/P_sf"/>
</dbReference>
<dbReference type="STRING" id="690850.Desaf_1834"/>
<dbReference type="PRINTS" id="PR00344">
    <property type="entry name" value="BCTRLSENSOR"/>
</dbReference>
<dbReference type="Pfam" id="PF13426">
    <property type="entry name" value="PAS_9"/>
    <property type="match status" value="1"/>
</dbReference>
<accession>F3Z2C7</accession>
<dbReference type="AlphaFoldDB" id="F3Z2C7"/>
<gene>
    <name evidence="9" type="ORF">Desaf_1834</name>
</gene>
<evidence type="ECO:0000313" key="9">
    <source>
        <dbReference type="EMBL" id="EGJ50167.1"/>
    </source>
</evidence>
<dbReference type="Gene3D" id="3.30.565.10">
    <property type="entry name" value="Histidine kinase-like ATPase, C-terminal domain"/>
    <property type="match status" value="1"/>
</dbReference>
<dbReference type="CDD" id="cd00082">
    <property type="entry name" value="HisKA"/>
    <property type="match status" value="1"/>
</dbReference>
<dbReference type="Gene3D" id="1.10.287.130">
    <property type="match status" value="1"/>
</dbReference>
<name>F3Z2C7_DESAF</name>
<feature type="compositionally biased region" description="Polar residues" evidence="6">
    <location>
        <begin position="63"/>
        <end position="74"/>
    </location>
</feature>
<organism evidence="9 10">
    <name type="scientific">Desulfocurvibacter africanus subsp. africanus str. Walvis Bay</name>
    <dbReference type="NCBI Taxonomy" id="690850"/>
    <lineage>
        <taxon>Bacteria</taxon>
        <taxon>Pseudomonadati</taxon>
        <taxon>Thermodesulfobacteriota</taxon>
        <taxon>Desulfovibrionia</taxon>
        <taxon>Desulfovibrionales</taxon>
        <taxon>Desulfovibrionaceae</taxon>
        <taxon>Desulfocurvibacter</taxon>
    </lineage>
</organism>
<keyword evidence="3" id="KW-0597">Phosphoprotein</keyword>
<dbReference type="HOGENOM" id="CLU_612125_0_0_7"/>
<dbReference type="eggNOG" id="COG5002">
    <property type="taxonomic scope" value="Bacteria"/>
</dbReference>
<dbReference type="EMBL" id="CP003221">
    <property type="protein sequence ID" value="EGJ50167.1"/>
    <property type="molecule type" value="Genomic_DNA"/>
</dbReference>
<dbReference type="Gene3D" id="3.30.450.20">
    <property type="entry name" value="PAS domain"/>
    <property type="match status" value="1"/>
</dbReference>
<dbReference type="Proteomes" id="UP000007844">
    <property type="component" value="Chromosome"/>
</dbReference>
<proteinExistence type="predicted"/>
<protein>
    <recommendedName>
        <fullName evidence="2">histidine kinase</fullName>
        <ecNumber evidence="2">2.7.13.3</ecNumber>
    </recommendedName>
</protein>
<dbReference type="CDD" id="cd00130">
    <property type="entry name" value="PAS"/>
    <property type="match status" value="1"/>
</dbReference>
<feature type="domain" description="PAS" evidence="8">
    <location>
        <begin position="92"/>
        <end position="136"/>
    </location>
</feature>
<dbReference type="Pfam" id="PF02518">
    <property type="entry name" value="HATPase_c"/>
    <property type="match status" value="1"/>
</dbReference>
<dbReference type="PROSITE" id="PS50112">
    <property type="entry name" value="PAS"/>
    <property type="match status" value="1"/>
</dbReference>
<reference evidence="9 10" key="1">
    <citation type="journal article" date="2011" name="J. Bacteriol.">
        <title>Genome sequence of the mercury-methylating and pleomorphic Desulfovibrio africanus Strain Walvis Bay.</title>
        <authorList>
            <person name="Brown S.D."/>
            <person name="Wall J.D."/>
            <person name="Kucken A.M."/>
            <person name="Gilmour C.C."/>
            <person name="Podar M."/>
            <person name="Brandt C.C."/>
            <person name="Teshima H."/>
            <person name="Detter J.C."/>
            <person name="Han C.S."/>
            <person name="Land M.L."/>
            <person name="Lucas S."/>
            <person name="Han J."/>
            <person name="Pennacchio L."/>
            <person name="Nolan M."/>
            <person name="Pitluck S."/>
            <person name="Woyke T."/>
            <person name="Goodwin L."/>
            <person name="Palumbo A.V."/>
            <person name="Elias D.A."/>
        </authorList>
    </citation>
    <scope>NUCLEOTIDE SEQUENCE [LARGE SCALE GENOMIC DNA]</scope>
    <source>
        <strain evidence="9 10">Walvis Bay</strain>
    </source>
</reference>
<sequence length="447" mass="48204">MADHMKPEFWPTGCADKRSRQTTDKLPADDMPSPADATASDYKASPAAIPPTSVSAEPPSHSFPENQHGQTVLLSTIPDGQDHGPDQDAPPANPTFASLFGRAVDAFVLVDRQGRLTDANPAACALVGYTRADLLGLALTAFGKPVIRGWIGVEDIFGFAGESNLPKRAENQREIEPAFVADLPNGQLLFILHDVTRHHRLLDALVETSQAATVAEKVKHEFLSNMSHELRTPIGGILGLSTLLRPKVEPGHAQYLDLIIQSAESLSAIVGDILEMAHIEASQVAPNPGTVELAPALAQMFEEIRRQASAKDLEAILTISPRVPAQAVLAWEQTRKALDNLLSNAVKFTSKGWVNLFVDHCVDETGRECLYFAVTDSGLGIASEDLPRLFQPFTQLERPLNKHTQGTGLGLALAKRLAELAGGSIWLDSEPGRGSTFHLRVPCTPLS</sequence>
<dbReference type="EC" id="2.7.13.3" evidence="2"/>
<dbReference type="InterPro" id="IPR004358">
    <property type="entry name" value="Sig_transdc_His_kin-like_C"/>
</dbReference>
<evidence type="ECO:0000256" key="6">
    <source>
        <dbReference type="SAM" id="MobiDB-lite"/>
    </source>
</evidence>
<dbReference type="SMART" id="SM00387">
    <property type="entry name" value="HATPase_c"/>
    <property type="match status" value="1"/>
</dbReference>
<dbReference type="InterPro" id="IPR036890">
    <property type="entry name" value="HATPase_C_sf"/>
</dbReference>
<evidence type="ECO:0000256" key="1">
    <source>
        <dbReference type="ARBA" id="ARBA00000085"/>
    </source>
</evidence>
<dbReference type="RefSeq" id="WP_014259925.1">
    <property type="nucleotide sequence ID" value="NC_016629.1"/>
</dbReference>
<dbReference type="InterPro" id="IPR000014">
    <property type="entry name" value="PAS"/>
</dbReference>
<feature type="domain" description="Histidine kinase" evidence="7">
    <location>
        <begin position="225"/>
        <end position="445"/>
    </location>
</feature>
<keyword evidence="5 9" id="KW-0418">Kinase</keyword>
<dbReference type="PANTHER" id="PTHR43047:SF78">
    <property type="entry name" value="SENSORY_REGULATORY PROTEIN RPFC"/>
    <property type="match status" value="1"/>
</dbReference>
<comment type="catalytic activity">
    <reaction evidence="1">
        <text>ATP + protein L-histidine = ADP + protein N-phospho-L-histidine.</text>
        <dbReference type="EC" id="2.7.13.3"/>
    </reaction>
</comment>
<dbReference type="SMART" id="SM00388">
    <property type="entry name" value="HisKA"/>
    <property type="match status" value="1"/>
</dbReference>
<dbReference type="CDD" id="cd16922">
    <property type="entry name" value="HATPase_EvgS-ArcB-TorS-like"/>
    <property type="match status" value="1"/>
</dbReference>